<comment type="caution">
    <text evidence="1">The sequence shown here is derived from an EMBL/GenBank/DDBJ whole genome shotgun (WGS) entry which is preliminary data.</text>
</comment>
<sequence length="415" mass="47408">MGGSLIERDDVLMKVKLKFKSPFIVGGIKRVSNYIETLDYIPGNVLRAAFSRHILNNCSCFDKNEVVVVDGEKRRNWVYFRNKQECVNCRLKNLCTKFDNIKFSFFYPEDTDIIPLTTMRCKMKPEHSLTDILVGKRECPDCLKAGNVDTRVESVSGYIKGRKDYSVKKALFTRTAIDKYTGTAKDGMLYSIEAVTGTDEENNIVFEGRIEGITKEDVSNIEELRVGKYTSVGFGRCSICLGDEDGGDKISSEETTVEEKENITQKMQLFSEKYKKNNKIANNNNYFAVKLVADAKLDFKGPDGEKPDFGRYMDNNSLKEIWLHSLNVREISSGKSYKIDKVYAEIFSFRGYDTSKVDDVREEPVHMVQKGSVIVFKTEKTFNEIFDDFALIRGFGLDVDNGFGWFKFHFGLEVH</sequence>
<dbReference type="GeneID" id="35803413"/>
<dbReference type="AlphaFoldDB" id="A0AB36TJK4"/>
<gene>
    <name evidence="1" type="ORF">M972_112827</name>
</gene>
<evidence type="ECO:0008006" key="3">
    <source>
        <dbReference type="Google" id="ProtNLM"/>
    </source>
</evidence>
<evidence type="ECO:0000313" key="1">
    <source>
        <dbReference type="EMBL" id="PFH04008.1"/>
    </source>
</evidence>
<dbReference type="RefSeq" id="WP_003514106.1">
    <property type="nucleotide sequence ID" value="NZ_CP013828.1"/>
</dbReference>
<organism evidence="1 2">
    <name type="scientific">Acetivibrio thermocellus AD2</name>
    <dbReference type="NCBI Taxonomy" id="1138384"/>
    <lineage>
        <taxon>Bacteria</taxon>
        <taxon>Bacillati</taxon>
        <taxon>Bacillota</taxon>
        <taxon>Clostridia</taxon>
        <taxon>Eubacteriales</taxon>
        <taxon>Oscillospiraceae</taxon>
        <taxon>Acetivibrio</taxon>
    </lineage>
</organism>
<name>A0AB36TJK4_ACETH</name>
<protein>
    <recommendedName>
        <fullName evidence="3">RAMP superfamily protein</fullName>
    </recommendedName>
</protein>
<proteinExistence type="predicted"/>
<dbReference type="Proteomes" id="UP000223596">
    <property type="component" value="Unassembled WGS sequence"/>
</dbReference>
<dbReference type="EMBL" id="PDBW01000001">
    <property type="protein sequence ID" value="PFH04008.1"/>
    <property type="molecule type" value="Genomic_DNA"/>
</dbReference>
<evidence type="ECO:0000313" key="2">
    <source>
        <dbReference type="Proteomes" id="UP000223596"/>
    </source>
</evidence>
<accession>A0AB36TJK4</accession>
<reference evidence="1 2" key="1">
    <citation type="submission" date="2017-09" db="EMBL/GenBank/DDBJ databases">
        <title>Evaluation of Pacific Biosciences Sequencing Technology to Finishing C. thermocellum Genome Sequences.</title>
        <authorList>
            <person name="Brown S."/>
        </authorList>
    </citation>
    <scope>NUCLEOTIDE SEQUENCE [LARGE SCALE GENOMIC DNA]</scope>
    <source>
        <strain evidence="1 2">AD2</strain>
    </source>
</reference>
<dbReference type="GO" id="GO:0051607">
    <property type="term" value="P:defense response to virus"/>
    <property type="evidence" value="ECO:0007669"/>
    <property type="project" value="UniProtKB-KW"/>
</dbReference>